<comment type="caution">
    <text evidence="2">The sequence shown here is derived from an EMBL/GenBank/DDBJ whole genome shotgun (WGS) entry which is preliminary data.</text>
</comment>
<proteinExistence type="predicted"/>
<feature type="transmembrane region" description="Helical" evidence="1">
    <location>
        <begin position="162"/>
        <end position="188"/>
    </location>
</feature>
<keyword evidence="3" id="KW-1185">Reference proteome</keyword>
<keyword evidence="1" id="KW-1133">Transmembrane helix</keyword>
<reference evidence="2 3" key="1">
    <citation type="submission" date="2019-03" db="EMBL/GenBank/DDBJ databases">
        <title>Genomic Encyclopedia of Type Strains, Phase III (KMG-III): the genomes of soil and plant-associated and newly described type strains.</title>
        <authorList>
            <person name="Whitman W."/>
        </authorList>
    </citation>
    <scope>NUCLEOTIDE SEQUENCE [LARGE SCALE GENOMIC DNA]</scope>
    <source>
        <strain evidence="2 3">VKM Ac-2527</strain>
    </source>
</reference>
<gene>
    <name evidence="2" type="ORF">EV643_13450</name>
</gene>
<dbReference type="PANTHER" id="PTHR37305:SF1">
    <property type="entry name" value="MEMBRANE PROTEIN"/>
    <property type="match status" value="1"/>
</dbReference>
<sequence length="329" mass="35818">MIRLVKVELKRLYARRLTIIGIAGVVLITGLMLFATWRSARPLSESELQQAQTQFEQVHSEWVRSADEWKKQCERDYASAPDPKPSIAEYCSYPEPRLEDFGRPRFTFADTMPDLLYGASYLLAGAAFLIGASFVGAEYSSGSLGNWLTFEPRRLRVYGSKLLGALLGHVPVAVVTLALLIGGTALIVELVGNTSTTSGKVWGDLLAIAGRSVVLAAVVAALGSVFAMLLRHTAAAIGLLMGYLVLVEGVFGGFLIKAQPWLVRLNVDAWIKHGTTYWVDNCQTMPDGIYNCTSLEKTVSFGHSVWYLGIAAAVIVALGALVFSRRDLT</sequence>
<feature type="transmembrane region" description="Helical" evidence="1">
    <location>
        <begin position="115"/>
        <end position="137"/>
    </location>
</feature>
<feature type="transmembrane region" description="Helical" evidence="1">
    <location>
        <begin position="305"/>
        <end position="323"/>
    </location>
</feature>
<keyword evidence="1" id="KW-0812">Transmembrane</keyword>
<evidence type="ECO:0000313" key="2">
    <source>
        <dbReference type="EMBL" id="TDO31025.1"/>
    </source>
</evidence>
<dbReference type="GO" id="GO:0140359">
    <property type="term" value="F:ABC-type transporter activity"/>
    <property type="evidence" value="ECO:0007669"/>
    <property type="project" value="InterPro"/>
</dbReference>
<keyword evidence="1" id="KW-0472">Membrane</keyword>
<protein>
    <submittedName>
        <fullName evidence="2">ABC-2 type transport system permease protein</fullName>
    </submittedName>
</protein>
<dbReference type="Proteomes" id="UP000295388">
    <property type="component" value="Unassembled WGS sequence"/>
</dbReference>
<dbReference type="EMBL" id="SNWQ01000034">
    <property type="protein sequence ID" value="TDO31025.1"/>
    <property type="molecule type" value="Genomic_DNA"/>
</dbReference>
<accession>A0A4R6J9E1</accession>
<dbReference type="RefSeq" id="WP_133805459.1">
    <property type="nucleotide sequence ID" value="NZ_SNWQ01000034.1"/>
</dbReference>
<dbReference type="OrthoDB" id="3819831at2"/>
<dbReference type="Pfam" id="PF12679">
    <property type="entry name" value="ABC2_membrane_2"/>
    <property type="match status" value="1"/>
</dbReference>
<dbReference type="AlphaFoldDB" id="A0A4R6J9E1"/>
<name>A0A4R6J9E1_9ACTN</name>
<feature type="transmembrane region" description="Helical" evidence="1">
    <location>
        <begin position="208"/>
        <end position="230"/>
    </location>
</feature>
<evidence type="ECO:0000256" key="1">
    <source>
        <dbReference type="SAM" id="Phobius"/>
    </source>
</evidence>
<evidence type="ECO:0000313" key="3">
    <source>
        <dbReference type="Proteomes" id="UP000295388"/>
    </source>
</evidence>
<feature type="transmembrane region" description="Helical" evidence="1">
    <location>
        <begin position="12"/>
        <end position="37"/>
    </location>
</feature>
<dbReference type="PANTHER" id="PTHR37305">
    <property type="entry name" value="INTEGRAL MEMBRANE PROTEIN-RELATED"/>
    <property type="match status" value="1"/>
</dbReference>
<feature type="transmembrane region" description="Helical" evidence="1">
    <location>
        <begin position="237"/>
        <end position="256"/>
    </location>
</feature>
<dbReference type="GO" id="GO:0005886">
    <property type="term" value="C:plasma membrane"/>
    <property type="evidence" value="ECO:0007669"/>
    <property type="project" value="UniProtKB-SubCell"/>
</dbReference>
<organism evidence="2 3">
    <name type="scientific">Kribbella caucasensis</name>
    <dbReference type="NCBI Taxonomy" id="2512215"/>
    <lineage>
        <taxon>Bacteria</taxon>
        <taxon>Bacillati</taxon>
        <taxon>Actinomycetota</taxon>
        <taxon>Actinomycetes</taxon>
        <taxon>Propionibacteriales</taxon>
        <taxon>Kribbellaceae</taxon>
        <taxon>Kribbella</taxon>
    </lineage>
</organism>